<reference evidence="1" key="1">
    <citation type="submission" date="2019-08" db="EMBL/GenBank/DDBJ databases">
        <authorList>
            <person name="Kucharzyk K."/>
            <person name="Murdoch R.W."/>
            <person name="Higgins S."/>
            <person name="Loffler F."/>
        </authorList>
    </citation>
    <scope>NUCLEOTIDE SEQUENCE</scope>
</reference>
<sequence>MIIACRGYVDDLPTEGVDQRGILSFWIDYDNVVLSGEHELDDLLLGDHGLAGAGHAENHGVAV</sequence>
<organism evidence="1">
    <name type="scientific">bioreactor metagenome</name>
    <dbReference type="NCBI Taxonomy" id="1076179"/>
    <lineage>
        <taxon>unclassified sequences</taxon>
        <taxon>metagenomes</taxon>
        <taxon>ecological metagenomes</taxon>
    </lineage>
</organism>
<proteinExistence type="predicted"/>
<dbReference type="EMBL" id="VSSQ01065386">
    <property type="protein sequence ID" value="MPN18120.1"/>
    <property type="molecule type" value="Genomic_DNA"/>
</dbReference>
<evidence type="ECO:0000313" key="1">
    <source>
        <dbReference type="EMBL" id="MPN18120.1"/>
    </source>
</evidence>
<accession>A0A645FWS8</accession>
<gene>
    <name evidence="1" type="ORF">SDC9_165478</name>
</gene>
<protein>
    <submittedName>
        <fullName evidence="1">Uncharacterized protein</fullName>
    </submittedName>
</protein>
<dbReference type="AlphaFoldDB" id="A0A645FWS8"/>
<name>A0A645FWS8_9ZZZZ</name>
<comment type="caution">
    <text evidence="1">The sequence shown here is derived from an EMBL/GenBank/DDBJ whole genome shotgun (WGS) entry which is preliminary data.</text>
</comment>